<dbReference type="GO" id="GO:0046872">
    <property type="term" value="F:metal ion binding"/>
    <property type="evidence" value="ECO:0007669"/>
    <property type="project" value="UniProtKB-KW"/>
</dbReference>
<dbReference type="Pfam" id="PF01557">
    <property type="entry name" value="FAA_hydrolase"/>
    <property type="match status" value="1"/>
</dbReference>
<evidence type="ECO:0000259" key="2">
    <source>
        <dbReference type="Pfam" id="PF01557"/>
    </source>
</evidence>
<reference evidence="3" key="1">
    <citation type="submission" date="2018-05" db="EMBL/GenBank/DDBJ databases">
        <authorList>
            <person name="Lanie J.A."/>
            <person name="Ng W.-L."/>
            <person name="Kazmierczak K.M."/>
            <person name="Andrzejewski T.M."/>
            <person name="Davidsen T.M."/>
            <person name="Wayne K.J."/>
            <person name="Tettelin H."/>
            <person name="Glass J.I."/>
            <person name="Rusch D."/>
            <person name="Podicherti R."/>
            <person name="Tsui H.-C.T."/>
            <person name="Winkler M.E."/>
        </authorList>
    </citation>
    <scope>NUCLEOTIDE SEQUENCE</scope>
</reference>
<protein>
    <recommendedName>
        <fullName evidence="2">Fumarylacetoacetase-like C-terminal domain-containing protein</fullName>
    </recommendedName>
</protein>
<dbReference type="FunFam" id="3.90.850.10:FF:000002">
    <property type="entry name" value="2-hydroxyhepta-2,4-diene-1,7-dioate isomerase"/>
    <property type="match status" value="1"/>
</dbReference>
<sequence>MSEIKMTETTPTKLVCVGRNYAKHAAELGGVVPDEPLIFFKPPSSLIRTGEPIVIPDGVGRVDFEGEIAVVIGKAAKNVRAEDAWDVVQGIAPLNDVTARDLQRIDDQWGRAKGFDTFCPVGEMVHVSEVDLNNLSVITRVNGELRQQGHVQDLVFSIPTLIEYISGIMTLEVGDLIATGTPEGVGPLSVGDTVEVEVGGVGTVSNTVVADN</sequence>
<dbReference type="Gene3D" id="3.90.850.10">
    <property type="entry name" value="Fumarylacetoacetase-like, C-terminal domain"/>
    <property type="match status" value="1"/>
</dbReference>
<evidence type="ECO:0000256" key="1">
    <source>
        <dbReference type="ARBA" id="ARBA00022723"/>
    </source>
</evidence>
<keyword evidence="1" id="KW-0479">Metal-binding</keyword>
<proteinExistence type="predicted"/>
<dbReference type="SUPFAM" id="SSF56529">
    <property type="entry name" value="FAH"/>
    <property type="match status" value="1"/>
</dbReference>
<gene>
    <name evidence="3" type="ORF">METZ01_LOCUS28482</name>
</gene>
<dbReference type="InterPro" id="IPR011234">
    <property type="entry name" value="Fumarylacetoacetase-like_C"/>
</dbReference>
<dbReference type="GO" id="GO:0018773">
    <property type="term" value="F:acetylpyruvate hydrolase activity"/>
    <property type="evidence" value="ECO:0007669"/>
    <property type="project" value="TreeGrafter"/>
</dbReference>
<evidence type="ECO:0000313" key="3">
    <source>
        <dbReference type="EMBL" id="SUZ75628.1"/>
    </source>
</evidence>
<dbReference type="GO" id="GO:0016853">
    <property type="term" value="F:isomerase activity"/>
    <property type="evidence" value="ECO:0007669"/>
    <property type="project" value="UniProtKB-ARBA"/>
</dbReference>
<dbReference type="GO" id="GO:0019752">
    <property type="term" value="P:carboxylic acid metabolic process"/>
    <property type="evidence" value="ECO:0007669"/>
    <property type="project" value="UniProtKB-ARBA"/>
</dbReference>
<feature type="domain" description="Fumarylacetoacetase-like C-terminal" evidence="2">
    <location>
        <begin position="13"/>
        <end position="209"/>
    </location>
</feature>
<organism evidence="3">
    <name type="scientific">marine metagenome</name>
    <dbReference type="NCBI Taxonomy" id="408172"/>
    <lineage>
        <taxon>unclassified sequences</taxon>
        <taxon>metagenomes</taxon>
        <taxon>ecological metagenomes</taxon>
    </lineage>
</organism>
<dbReference type="PANTHER" id="PTHR11820:SF7">
    <property type="entry name" value="ACYLPYRUVASE FAHD1, MITOCHONDRIAL"/>
    <property type="match status" value="1"/>
</dbReference>
<accession>A0A381Q9I2</accession>
<dbReference type="InterPro" id="IPR036663">
    <property type="entry name" value="Fumarylacetoacetase_C_sf"/>
</dbReference>
<dbReference type="AlphaFoldDB" id="A0A381Q9I2"/>
<dbReference type="EMBL" id="UINC01001252">
    <property type="protein sequence ID" value="SUZ75628.1"/>
    <property type="molecule type" value="Genomic_DNA"/>
</dbReference>
<name>A0A381Q9I2_9ZZZZ</name>
<dbReference type="PANTHER" id="PTHR11820">
    <property type="entry name" value="ACYLPYRUVASE"/>
    <property type="match status" value="1"/>
</dbReference>